<dbReference type="AlphaFoldDB" id="A0A1A9QGE5"/>
<evidence type="ECO:0000313" key="3">
    <source>
        <dbReference type="Proteomes" id="UP000077623"/>
    </source>
</evidence>
<keyword evidence="1" id="KW-0812">Transmembrane</keyword>
<comment type="caution">
    <text evidence="2">The sequence shown here is derived from an EMBL/GenBank/DDBJ whole genome shotgun (WGS) entry which is preliminary data.</text>
</comment>
<proteinExistence type="predicted"/>
<evidence type="ECO:0000313" key="2">
    <source>
        <dbReference type="EMBL" id="OAL10819.1"/>
    </source>
</evidence>
<dbReference type="STRING" id="432608.A6V39_05635"/>
<keyword evidence="3" id="KW-1185">Reference proteome</keyword>
<evidence type="ECO:0000256" key="1">
    <source>
        <dbReference type="SAM" id="Phobius"/>
    </source>
</evidence>
<dbReference type="EMBL" id="LWUJ01000001">
    <property type="protein sequence ID" value="OAL10819.1"/>
    <property type="molecule type" value="Genomic_DNA"/>
</dbReference>
<keyword evidence="1" id="KW-0472">Membrane</keyword>
<protein>
    <submittedName>
        <fullName evidence="2">Uncharacterized protein</fullName>
    </submittedName>
</protein>
<gene>
    <name evidence="2" type="ORF">A6V39_05635</name>
</gene>
<feature type="transmembrane region" description="Helical" evidence="1">
    <location>
        <begin position="6"/>
        <end position="30"/>
    </location>
</feature>
<accession>A0A1A9QGE5</accession>
<keyword evidence="1" id="KW-1133">Transmembrane helix</keyword>
<dbReference type="RefSeq" id="WP_187149622.1">
    <property type="nucleotide sequence ID" value="NZ_LWUJ01000001.1"/>
</dbReference>
<organism evidence="2 3">
    <name type="scientific">Candidatus Mycoplasma haematobovis</name>
    <dbReference type="NCBI Taxonomy" id="432608"/>
    <lineage>
        <taxon>Bacteria</taxon>
        <taxon>Bacillati</taxon>
        <taxon>Mycoplasmatota</taxon>
        <taxon>Mollicutes</taxon>
        <taxon>Mycoplasmataceae</taxon>
        <taxon>Mycoplasma</taxon>
    </lineage>
</organism>
<dbReference type="Proteomes" id="UP000077623">
    <property type="component" value="Unassembled WGS sequence"/>
</dbReference>
<name>A0A1A9QGE5_9MOLU</name>
<reference evidence="3" key="1">
    <citation type="submission" date="2016-04" db="EMBL/GenBank/DDBJ databases">
        <authorList>
            <person name="Quiroz-Castaneda R.E."/>
            <person name="Martinez-Ocampo F."/>
        </authorList>
    </citation>
    <scope>NUCLEOTIDE SEQUENCE [LARGE SCALE GENOMIC DNA]</scope>
    <source>
        <strain evidence="3">INIFAP01</strain>
    </source>
</reference>
<sequence>MFQRTTLISLVTTSIVAGAGVGITFLLGGFNKSLHSPIKRVVWKNNKPTTLPRLNADGSIIDDSKDRWETKATTFKNISGEIYGSHPWAKELLRDFARSGSHRTPSSLIAEWCVNSNDKEIDFKSVKGQMLEQLCDATFEDTVQK</sequence>